<dbReference type="InterPro" id="IPR023198">
    <property type="entry name" value="PGP-like_dom2"/>
</dbReference>
<dbReference type="AlphaFoldDB" id="A0A926DQA2"/>
<evidence type="ECO:0000313" key="2">
    <source>
        <dbReference type="Proteomes" id="UP000611762"/>
    </source>
</evidence>
<name>A0A926DQA2_9FIRM</name>
<reference evidence="1" key="1">
    <citation type="submission" date="2020-08" db="EMBL/GenBank/DDBJ databases">
        <title>Genome public.</title>
        <authorList>
            <person name="Liu C."/>
            <person name="Sun Q."/>
        </authorList>
    </citation>
    <scope>NUCLEOTIDE SEQUENCE</scope>
    <source>
        <strain evidence="1">H8</strain>
    </source>
</reference>
<dbReference type="PANTHER" id="PTHR43434">
    <property type="entry name" value="PHOSPHOGLYCOLATE PHOSPHATASE"/>
    <property type="match status" value="1"/>
</dbReference>
<organism evidence="1 2">
    <name type="scientific">Congzhengia minquanensis</name>
    <dbReference type="NCBI Taxonomy" id="2763657"/>
    <lineage>
        <taxon>Bacteria</taxon>
        <taxon>Bacillati</taxon>
        <taxon>Bacillota</taxon>
        <taxon>Clostridia</taxon>
        <taxon>Eubacteriales</taxon>
        <taxon>Oscillospiraceae</taxon>
        <taxon>Congzhengia</taxon>
    </lineage>
</organism>
<dbReference type="GO" id="GO:0005829">
    <property type="term" value="C:cytosol"/>
    <property type="evidence" value="ECO:0007669"/>
    <property type="project" value="TreeGrafter"/>
</dbReference>
<dbReference type="Pfam" id="PF13419">
    <property type="entry name" value="HAD_2"/>
    <property type="match status" value="1"/>
</dbReference>
<dbReference type="Proteomes" id="UP000611762">
    <property type="component" value="Unassembled WGS sequence"/>
</dbReference>
<evidence type="ECO:0000313" key="1">
    <source>
        <dbReference type="EMBL" id="MBC8541379.1"/>
    </source>
</evidence>
<dbReference type="Gene3D" id="3.40.50.1000">
    <property type="entry name" value="HAD superfamily/HAD-like"/>
    <property type="match status" value="1"/>
</dbReference>
<dbReference type="Gene3D" id="1.10.150.240">
    <property type="entry name" value="Putative phosphatase, domain 2"/>
    <property type="match status" value="1"/>
</dbReference>
<dbReference type="InterPro" id="IPR023214">
    <property type="entry name" value="HAD_sf"/>
</dbReference>
<accession>A0A926DQA2</accession>
<dbReference type="GO" id="GO:0004713">
    <property type="term" value="F:protein tyrosine kinase activity"/>
    <property type="evidence" value="ECO:0007669"/>
    <property type="project" value="TreeGrafter"/>
</dbReference>
<dbReference type="InterPro" id="IPR041492">
    <property type="entry name" value="HAD_2"/>
</dbReference>
<dbReference type="SUPFAM" id="SSF56784">
    <property type="entry name" value="HAD-like"/>
    <property type="match status" value="1"/>
</dbReference>
<dbReference type="PANTHER" id="PTHR43434:SF20">
    <property type="entry name" value="5'-NUCLEOTIDASE"/>
    <property type="match status" value="1"/>
</dbReference>
<keyword evidence="1" id="KW-0378">Hydrolase</keyword>
<dbReference type="GO" id="GO:0016787">
    <property type="term" value="F:hydrolase activity"/>
    <property type="evidence" value="ECO:0007669"/>
    <property type="project" value="UniProtKB-KW"/>
</dbReference>
<proteinExistence type="predicted"/>
<comment type="caution">
    <text evidence="1">The sequence shown here is derived from an EMBL/GenBank/DDBJ whole genome shotgun (WGS) entry which is preliminary data.</text>
</comment>
<sequence length="216" mass="24708">MQGRDIILFDLDGTLTDSKEGIFNSIRYALKFFDIEETDDEKLSLFLGPPLVQAFMKYYQMSEKNAELALVKYRENFVKKGIYQLSMYDGIDQMLKTLKENRMTVCLATSKPLKFAEQIVKRIGIAPYFDYLAGATMDETRNEKADIIDYVITQNGFHKDRILMVGDRENDVKGAHQNHVEVLGVLYGYGSRLELETAGCIHFAKTVAETKSFILQ</sequence>
<gene>
    <name evidence="1" type="ORF">H8698_10360</name>
</gene>
<dbReference type="EMBL" id="JACRSU010000004">
    <property type="protein sequence ID" value="MBC8541379.1"/>
    <property type="molecule type" value="Genomic_DNA"/>
</dbReference>
<dbReference type="InterPro" id="IPR036412">
    <property type="entry name" value="HAD-like_sf"/>
</dbReference>
<dbReference type="InterPro" id="IPR050155">
    <property type="entry name" value="HAD-like_hydrolase_sf"/>
</dbReference>
<dbReference type="RefSeq" id="WP_249313432.1">
    <property type="nucleotide sequence ID" value="NZ_JACRSU010000004.1"/>
</dbReference>
<keyword evidence="2" id="KW-1185">Reference proteome</keyword>
<protein>
    <submittedName>
        <fullName evidence="1">HAD hydrolase-like protein</fullName>
    </submittedName>
</protein>